<evidence type="ECO:0000313" key="2">
    <source>
        <dbReference type="EMBL" id="SDJ40915.1"/>
    </source>
</evidence>
<keyword evidence="3" id="KW-1185">Reference proteome</keyword>
<dbReference type="EMBL" id="FNEI01000010">
    <property type="protein sequence ID" value="SDJ40915.1"/>
    <property type="molecule type" value="Genomic_DNA"/>
</dbReference>
<feature type="domain" description="Coenzyme Q-binding protein COQ10 START" evidence="1">
    <location>
        <begin position="10"/>
        <end position="109"/>
    </location>
</feature>
<evidence type="ECO:0000259" key="1">
    <source>
        <dbReference type="Pfam" id="PF03364"/>
    </source>
</evidence>
<dbReference type="PANTHER" id="PTHR33824:SF7">
    <property type="entry name" value="POLYKETIDE CYCLASE_DEHYDRASE AND LIPID TRANSPORT SUPERFAMILY PROTEIN"/>
    <property type="match status" value="1"/>
</dbReference>
<protein>
    <submittedName>
        <fullName evidence="2">Polyketide cyclase / dehydrase and lipid transport</fullName>
    </submittedName>
</protein>
<sequence>MATVHESVRVNVPLAQAYNQWTQFEEFPRFMSGIESVRQVDEALVHFTTGIAGVRREFDARITTQVPDERIAWESVDAPRSKGEVTFRASSATETEITVDLDWQPETPAERLGAGTRLDDRLVKRDLQKFKEFIEHRETETGGWRGSITEGHVD</sequence>
<dbReference type="SUPFAM" id="SSF55961">
    <property type="entry name" value="Bet v1-like"/>
    <property type="match status" value="1"/>
</dbReference>
<dbReference type="PANTHER" id="PTHR33824">
    <property type="entry name" value="POLYKETIDE CYCLASE/DEHYDRASE AND LIPID TRANSPORT SUPERFAMILY PROTEIN"/>
    <property type="match status" value="1"/>
</dbReference>
<dbReference type="AlphaFoldDB" id="A0A1G8TJ46"/>
<dbReference type="InterPro" id="IPR023393">
    <property type="entry name" value="START-like_dom_sf"/>
</dbReference>
<organism evidence="2 3">
    <name type="scientific">Arthrobacter cupressi</name>
    <dbReference type="NCBI Taxonomy" id="1045773"/>
    <lineage>
        <taxon>Bacteria</taxon>
        <taxon>Bacillati</taxon>
        <taxon>Actinomycetota</taxon>
        <taxon>Actinomycetes</taxon>
        <taxon>Micrococcales</taxon>
        <taxon>Micrococcaceae</taxon>
        <taxon>Arthrobacter</taxon>
    </lineage>
</organism>
<dbReference type="CDD" id="cd07817">
    <property type="entry name" value="SRPBCC_8"/>
    <property type="match status" value="1"/>
</dbReference>
<dbReference type="Proteomes" id="UP000182130">
    <property type="component" value="Unassembled WGS sequence"/>
</dbReference>
<accession>A0A1G8TJ46</accession>
<dbReference type="Pfam" id="PF03364">
    <property type="entry name" value="Polyketide_cyc"/>
    <property type="match status" value="1"/>
</dbReference>
<dbReference type="RefSeq" id="WP_074589697.1">
    <property type="nucleotide sequence ID" value="NZ_FNEI01000010.1"/>
</dbReference>
<reference evidence="3" key="1">
    <citation type="submission" date="2016-10" db="EMBL/GenBank/DDBJ databases">
        <authorList>
            <person name="Varghese N."/>
            <person name="Submissions S."/>
        </authorList>
    </citation>
    <scope>NUCLEOTIDE SEQUENCE [LARGE SCALE GENOMIC DNA]</scope>
    <source>
        <strain evidence="3">CGMCC 1.10783</strain>
    </source>
</reference>
<dbReference type="InterPro" id="IPR005031">
    <property type="entry name" value="COQ10_START"/>
</dbReference>
<dbReference type="Gene3D" id="3.30.530.20">
    <property type="match status" value="1"/>
</dbReference>
<dbReference type="OrthoDB" id="3695445at2"/>
<name>A0A1G8TJ46_9MICC</name>
<dbReference type="InterPro" id="IPR047137">
    <property type="entry name" value="ORF3"/>
</dbReference>
<proteinExistence type="predicted"/>
<evidence type="ECO:0000313" key="3">
    <source>
        <dbReference type="Proteomes" id="UP000182130"/>
    </source>
</evidence>
<gene>
    <name evidence="2" type="ORF">SAMN05216555_110108</name>
</gene>
<dbReference type="STRING" id="1045773.SAMN05216555_110108"/>